<evidence type="ECO:0000256" key="3">
    <source>
        <dbReference type="ARBA" id="ARBA00022989"/>
    </source>
</evidence>
<keyword evidence="2 6" id="KW-0812">Transmembrane</keyword>
<feature type="domain" description="Plant PDR ABC transporter associated" evidence="9">
    <location>
        <begin position="102"/>
        <end position="160"/>
    </location>
</feature>
<feature type="transmembrane region" description="Helical" evidence="6">
    <location>
        <begin position="39"/>
        <end position="60"/>
    </location>
</feature>
<dbReference type="GO" id="GO:0140359">
    <property type="term" value="F:ABC-type transporter activity"/>
    <property type="evidence" value="ECO:0007669"/>
    <property type="project" value="InterPro"/>
</dbReference>
<dbReference type="GO" id="GO:0005524">
    <property type="term" value="F:ATP binding"/>
    <property type="evidence" value="ECO:0007669"/>
    <property type="project" value="InterPro"/>
</dbReference>
<dbReference type="EMBL" id="CM001224">
    <property type="protein sequence ID" value="AET05266.2"/>
    <property type="molecule type" value="Genomic_DNA"/>
</dbReference>
<dbReference type="Gene3D" id="3.40.50.300">
    <property type="entry name" value="P-loop containing nucleotide triphosphate hydrolases"/>
    <property type="match status" value="2"/>
</dbReference>
<feature type="transmembrane region" description="Helical" evidence="6">
    <location>
        <begin position="123"/>
        <end position="150"/>
    </location>
</feature>
<keyword evidence="4 6" id="KW-0472">Membrane</keyword>
<evidence type="ECO:0000259" key="9">
    <source>
        <dbReference type="Pfam" id="PF08370"/>
    </source>
</evidence>
<dbReference type="PANTHER" id="PTHR48040">
    <property type="entry name" value="PLEIOTROPIC DRUG RESISTANCE PROTEIN 1-LIKE ISOFORM X1"/>
    <property type="match status" value="1"/>
</dbReference>
<evidence type="ECO:0000256" key="5">
    <source>
        <dbReference type="SAM" id="MobiDB-lite"/>
    </source>
</evidence>
<name>G7L898_MEDTR</name>
<evidence type="ECO:0000313" key="11">
    <source>
        <dbReference type="EnsemblPlants" id="AET05266"/>
    </source>
</evidence>
<keyword evidence="12" id="KW-1185">Reference proteome</keyword>
<sequence>MYLKAYFRFFRQLLAFFCVNQMPLPLFRFIAVIGRTRVVANTFGSITILVIFVLSGFTVSRDDIEPWMIWCHYASPMMYGMTAISINEFLDKRWSAPNIDPRIDEPTVGKAFLKARGIFTEDYWYWISIRALIGFSLLFNVCFILALTYLDPFRSSKSIIVEQEDNRESTTKSSSVEKTTGDMTESSASNVESFEGNNKFCVDMEVRNSTNRNGVLPFQPLSLVFENVNYYINMPNVNLYIFIQEQTLLRDISGAFRPGILTALVGVSGAGKTTLMDVLSGRKTSGYLEGSISISGYPKNQATFARISGYCEQNDIHSPNITVYESLLFSAWLRLSKEVDIETRKMAYQPSRERGLPFAVELVANPSIIFMNEPTIGLDARAAAVVMRTVRNTVVTGRTVVCTIHQPILCRWQLK</sequence>
<dbReference type="GO" id="GO:0016887">
    <property type="term" value="F:ATP hydrolysis activity"/>
    <property type="evidence" value="ECO:0007669"/>
    <property type="project" value="InterPro"/>
</dbReference>
<evidence type="ECO:0000256" key="6">
    <source>
        <dbReference type="SAM" id="Phobius"/>
    </source>
</evidence>
<dbReference type="InterPro" id="IPR003439">
    <property type="entry name" value="ABC_transporter-like_ATP-bd"/>
</dbReference>
<reference evidence="10 12" key="2">
    <citation type="journal article" date="2014" name="BMC Genomics">
        <title>An improved genome release (version Mt4.0) for the model legume Medicago truncatula.</title>
        <authorList>
            <person name="Tang H."/>
            <person name="Krishnakumar V."/>
            <person name="Bidwell S."/>
            <person name="Rosen B."/>
            <person name="Chan A."/>
            <person name="Zhou S."/>
            <person name="Gentzbittel L."/>
            <person name="Childs K.L."/>
            <person name="Yandell M."/>
            <person name="Gundlach H."/>
            <person name="Mayer K.F."/>
            <person name="Schwartz D.C."/>
            <person name="Town C.D."/>
        </authorList>
    </citation>
    <scope>GENOME REANNOTATION</scope>
    <source>
        <strain evidence="11 12">cv. Jemalong A17</strain>
    </source>
</reference>
<dbReference type="FunFam" id="3.40.50.300:FF:003489">
    <property type="entry name" value="ABC transporter G family member 39"/>
    <property type="match status" value="1"/>
</dbReference>
<evidence type="ECO:0000256" key="2">
    <source>
        <dbReference type="ARBA" id="ARBA00022692"/>
    </source>
</evidence>
<evidence type="ECO:0000256" key="1">
    <source>
        <dbReference type="ARBA" id="ARBA00004141"/>
    </source>
</evidence>
<dbReference type="InterPro" id="IPR013581">
    <property type="entry name" value="PDR_assoc"/>
</dbReference>
<dbReference type="Proteomes" id="UP000002051">
    <property type="component" value="Chromosome 8"/>
</dbReference>
<evidence type="ECO:0000259" key="8">
    <source>
        <dbReference type="Pfam" id="PF01061"/>
    </source>
</evidence>
<keyword evidence="3 6" id="KW-1133">Transmembrane helix</keyword>
<reference evidence="11" key="3">
    <citation type="submission" date="2015-04" db="UniProtKB">
        <authorList>
            <consortium name="EnsemblPlants"/>
        </authorList>
    </citation>
    <scope>IDENTIFICATION</scope>
    <source>
        <strain evidence="11">cv. Jemalong A17</strain>
    </source>
</reference>
<feature type="domain" description="ABC-2 type transporter transmembrane" evidence="8">
    <location>
        <begin position="7"/>
        <end position="89"/>
    </location>
</feature>
<proteinExistence type="predicted"/>
<evidence type="ECO:0000256" key="4">
    <source>
        <dbReference type="ARBA" id="ARBA00023136"/>
    </source>
</evidence>
<dbReference type="Pfam" id="PF01061">
    <property type="entry name" value="ABC2_membrane"/>
    <property type="match status" value="1"/>
</dbReference>
<dbReference type="Pfam" id="PF08370">
    <property type="entry name" value="PDR_assoc"/>
    <property type="match status" value="1"/>
</dbReference>
<dbReference type="AlphaFoldDB" id="G7L898"/>
<dbReference type="HOGENOM" id="CLU_000604_35_2_1"/>
<evidence type="ECO:0000313" key="10">
    <source>
        <dbReference type="EMBL" id="AET05266.2"/>
    </source>
</evidence>
<accession>G7L898</accession>
<evidence type="ECO:0000259" key="7">
    <source>
        <dbReference type="Pfam" id="PF00005"/>
    </source>
</evidence>
<comment type="subcellular location">
    <subcellularLocation>
        <location evidence="1">Membrane</location>
        <topology evidence="1">Multi-pass membrane protein</topology>
    </subcellularLocation>
</comment>
<feature type="transmembrane region" description="Helical" evidence="6">
    <location>
        <begin position="12"/>
        <end position="33"/>
    </location>
</feature>
<reference evidence="10 12" key="1">
    <citation type="journal article" date="2011" name="Nature">
        <title>The Medicago genome provides insight into the evolution of rhizobial symbioses.</title>
        <authorList>
            <person name="Young N.D."/>
            <person name="Debelle F."/>
            <person name="Oldroyd G.E."/>
            <person name="Geurts R."/>
            <person name="Cannon S.B."/>
            <person name="Udvardi M.K."/>
            <person name="Benedito V.A."/>
            <person name="Mayer K.F."/>
            <person name="Gouzy J."/>
            <person name="Schoof H."/>
            <person name="Van de Peer Y."/>
            <person name="Proost S."/>
            <person name="Cook D.R."/>
            <person name="Meyers B.C."/>
            <person name="Spannagl M."/>
            <person name="Cheung F."/>
            <person name="De Mita S."/>
            <person name="Krishnakumar V."/>
            <person name="Gundlach H."/>
            <person name="Zhou S."/>
            <person name="Mudge J."/>
            <person name="Bharti A.K."/>
            <person name="Murray J.D."/>
            <person name="Naoumkina M.A."/>
            <person name="Rosen B."/>
            <person name="Silverstein K.A."/>
            <person name="Tang H."/>
            <person name="Rombauts S."/>
            <person name="Zhao P.X."/>
            <person name="Zhou P."/>
            <person name="Barbe V."/>
            <person name="Bardou P."/>
            <person name="Bechner M."/>
            <person name="Bellec A."/>
            <person name="Berger A."/>
            <person name="Berges H."/>
            <person name="Bidwell S."/>
            <person name="Bisseling T."/>
            <person name="Choisne N."/>
            <person name="Couloux A."/>
            <person name="Denny R."/>
            <person name="Deshpande S."/>
            <person name="Dai X."/>
            <person name="Doyle J.J."/>
            <person name="Dudez A.M."/>
            <person name="Farmer A.D."/>
            <person name="Fouteau S."/>
            <person name="Franken C."/>
            <person name="Gibelin C."/>
            <person name="Gish J."/>
            <person name="Goldstein S."/>
            <person name="Gonzalez A.J."/>
            <person name="Green P.J."/>
            <person name="Hallab A."/>
            <person name="Hartog M."/>
            <person name="Hua A."/>
            <person name="Humphray S.J."/>
            <person name="Jeong D.H."/>
            <person name="Jing Y."/>
            <person name="Jocker A."/>
            <person name="Kenton S.M."/>
            <person name="Kim D.J."/>
            <person name="Klee K."/>
            <person name="Lai H."/>
            <person name="Lang C."/>
            <person name="Lin S."/>
            <person name="Macmil S.L."/>
            <person name="Magdelenat G."/>
            <person name="Matthews L."/>
            <person name="McCorrison J."/>
            <person name="Monaghan E.L."/>
            <person name="Mun J.H."/>
            <person name="Najar F.Z."/>
            <person name="Nicholson C."/>
            <person name="Noirot C."/>
            <person name="O'Bleness M."/>
            <person name="Paule C.R."/>
            <person name="Poulain J."/>
            <person name="Prion F."/>
            <person name="Qin B."/>
            <person name="Qu C."/>
            <person name="Retzel E.F."/>
            <person name="Riddle C."/>
            <person name="Sallet E."/>
            <person name="Samain S."/>
            <person name="Samson N."/>
            <person name="Sanders I."/>
            <person name="Saurat O."/>
            <person name="Scarpelli C."/>
            <person name="Schiex T."/>
            <person name="Segurens B."/>
            <person name="Severin A.J."/>
            <person name="Sherrier D.J."/>
            <person name="Shi R."/>
            <person name="Sims S."/>
            <person name="Singer S.R."/>
            <person name="Sinharoy S."/>
            <person name="Sterck L."/>
            <person name="Viollet A."/>
            <person name="Wang B.B."/>
            <person name="Wang K."/>
            <person name="Wang M."/>
            <person name="Wang X."/>
            <person name="Warfsmann J."/>
            <person name="Weissenbach J."/>
            <person name="White D.D."/>
            <person name="White J.D."/>
            <person name="Wiley G.B."/>
            <person name="Wincker P."/>
            <person name="Xing Y."/>
            <person name="Yang L."/>
            <person name="Yao Z."/>
            <person name="Ying F."/>
            <person name="Zhai J."/>
            <person name="Zhou L."/>
            <person name="Zuber A."/>
            <person name="Denarie J."/>
            <person name="Dixon R.A."/>
            <person name="May G.D."/>
            <person name="Schwartz D.C."/>
            <person name="Rogers J."/>
            <person name="Quetier F."/>
            <person name="Town C.D."/>
            <person name="Roe B.A."/>
        </authorList>
    </citation>
    <scope>NUCLEOTIDE SEQUENCE [LARGE SCALE GENOMIC DNA]</scope>
    <source>
        <strain evidence="10">A17</strain>
        <strain evidence="11 12">cv. Jemalong A17</strain>
    </source>
</reference>
<dbReference type="SUPFAM" id="SSF52540">
    <property type="entry name" value="P-loop containing nucleoside triphosphate hydrolases"/>
    <property type="match status" value="1"/>
</dbReference>
<feature type="domain" description="ABC transporter" evidence="7">
    <location>
        <begin position="249"/>
        <end position="338"/>
    </location>
</feature>
<dbReference type="InterPro" id="IPR027417">
    <property type="entry name" value="P-loop_NTPase"/>
</dbReference>
<dbReference type="GO" id="GO:0016020">
    <property type="term" value="C:membrane"/>
    <property type="evidence" value="ECO:0007669"/>
    <property type="project" value="UniProtKB-SubCell"/>
</dbReference>
<feature type="region of interest" description="Disordered" evidence="5">
    <location>
        <begin position="164"/>
        <end position="189"/>
    </location>
</feature>
<protein>
    <submittedName>
        <fullName evidence="10">Pleiotropic drug resistance subfamily protein</fullName>
    </submittedName>
</protein>
<dbReference type="PANTHER" id="PTHR48040:SF60">
    <property type="entry name" value="ABC TRANSPORTER DOMAIN-CONTAINING PROTEIN"/>
    <property type="match status" value="1"/>
</dbReference>
<dbReference type="Pfam" id="PF00005">
    <property type="entry name" value="ABC_tran"/>
    <property type="match status" value="1"/>
</dbReference>
<organism evidence="10 12">
    <name type="scientific">Medicago truncatula</name>
    <name type="common">Barrel medic</name>
    <name type="synonym">Medicago tribuloides</name>
    <dbReference type="NCBI Taxonomy" id="3880"/>
    <lineage>
        <taxon>Eukaryota</taxon>
        <taxon>Viridiplantae</taxon>
        <taxon>Streptophyta</taxon>
        <taxon>Embryophyta</taxon>
        <taxon>Tracheophyta</taxon>
        <taxon>Spermatophyta</taxon>
        <taxon>Magnoliopsida</taxon>
        <taxon>eudicotyledons</taxon>
        <taxon>Gunneridae</taxon>
        <taxon>Pentapetalae</taxon>
        <taxon>rosids</taxon>
        <taxon>fabids</taxon>
        <taxon>Fabales</taxon>
        <taxon>Fabaceae</taxon>
        <taxon>Papilionoideae</taxon>
        <taxon>50 kb inversion clade</taxon>
        <taxon>NPAAA clade</taxon>
        <taxon>Hologalegina</taxon>
        <taxon>IRL clade</taxon>
        <taxon>Trifolieae</taxon>
        <taxon>Medicago</taxon>
    </lineage>
</organism>
<gene>
    <name evidence="10" type="ordered locus">MTR_8g103450</name>
</gene>
<evidence type="ECO:0000313" key="12">
    <source>
        <dbReference type="Proteomes" id="UP000002051"/>
    </source>
</evidence>
<dbReference type="EnsemblPlants" id="AET05266">
    <property type="protein sequence ID" value="AET05266"/>
    <property type="gene ID" value="MTR_8g103450"/>
</dbReference>
<accession>A0A0C3Y7M2</accession>
<dbReference type="InterPro" id="IPR013525">
    <property type="entry name" value="ABC2_TM"/>
</dbReference>